<reference evidence="1" key="2">
    <citation type="submission" date="2015-06" db="UniProtKB">
        <authorList>
            <consortium name="EnsemblPlants"/>
        </authorList>
    </citation>
    <scope>IDENTIFICATION</scope>
    <source>
        <strain evidence="1">DM1-3 516 R44</strain>
    </source>
</reference>
<evidence type="ECO:0000313" key="2">
    <source>
        <dbReference type="Proteomes" id="UP000011115"/>
    </source>
</evidence>
<name>M1A8F7_SOLTU</name>
<dbReference type="PaxDb" id="4113-PGSC0003DMT400016991"/>
<reference evidence="2" key="1">
    <citation type="journal article" date="2011" name="Nature">
        <title>Genome sequence and analysis of the tuber crop potato.</title>
        <authorList>
            <consortium name="The Potato Genome Sequencing Consortium"/>
        </authorList>
    </citation>
    <scope>NUCLEOTIDE SEQUENCE [LARGE SCALE GENOMIC DNA]</scope>
    <source>
        <strain evidence="2">cv. DM1-3 516 R44</strain>
    </source>
</reference>
<dbReference type="AlphaFoldDB" id="M1A8F7"/>
<protein>
    <submittedName>
        <fullName evidence="1">Uncharacterized protein</fullName>
    </submittedName>
</protein>
<proteinExistence type="predicted"/>
<sequence length="115" mass="13144">MTPVMAAGAVAKQAEHRKQDGNVLFQNNQFIAAIHAYTERSFRKVDMKRFRNNRSTGQRDFNTFPNIAGDILNDLVFLEWFALRNIILQSILKLGSLIPVSSMFIRIFSKMIGQP</sequence>
<organism evidence="1 2">
    <name type="scientific">Solanum tuberosum</name>
    <name type="common">Potato</name>
    <dbReference type="NCBI Taxonomy" id="4113"/>
    <lineage>
        <taxon>Eukaryota</taxon>
        <taxon>Viridiplantae</taxon>
        <taxon>Streptophyta</taxon>
        <taxon>Embryophyta</taxon>
        <taxon>Tracheophyta</taxon>
        <taxon>Spermatophyta</taxon>
        <taxon>Magnoliopsida</taxon>
        <taxon>eudicotyledons</taxon>
        <taxon>Gunneridae</taxon>
        <taxon>Pentapetalae</taxon>
        <taxon>asterids</taxon>
        <taxon>lamiids</taxon>
        <taxon>Solanales</taxon>
        <taxon>Solanaceae</taxon>
        <taxon>Solanoideae</taxon>
        <taxon>Solaneae</taxon>
        <taxon>Solanum</taxon>
    </lineage>
</organism>
<keyword evidence="2" id="KW-1185">Reference proteome</keyword>
<dbReference type="EnsemblPlants" id="PGSC0003DMT400016991">
    <property type="protein sequence ID" value="PGSC0003DMT400016991"/>
    <property type="gene ID" value="PGSC0003DMG400006638"/>
</dbReference>
<dbReference type="HOGENOM" id="CLU_2113303_0_0_1"/>
<dbReference type="Proteomes" id="UP000011115">
    <property type="component" value="Unassembled WGS sequence"/>
</dbReference>
<accession>M1A8F7</accession>
<dbReference type="Gramene" id="PGSC0003DMT400016991">
    <property type="protein sequence ID" value="PGSC0003DMT400016991"/>
    <property type="gene ID" value="PGSC0003DMG400006638"/>
</dbReference>
<dbReference type="InParanoid" id="M1A8F7"/>
<evidence type="ECO:0000313" key="1">
    <source>
        <dbReference type="EnsemblPlants" id="PGSC0003DMT400016991"/>
    </source>
</evidence>